<reference evidence="6" key="1">
    <citation type="submission" date="2016-10" db="EMBL/GenBank/DDBJ databases">
        <authorList>
            <person name="Varghese N."/>
            <person name="Submissions S."/>
        </authorList>
    </citation>
    <scope>NUCLEOTIDE SEQUENCE [LARGE SCALE GENOMIC DNA]</scope>
    <source>
        <strain evidence="6">DSM 21743</strain>
    </source>
</reference>
<keyword evidence="1" id="KW-0677">Repeat</keyword>
<dbReference type="Gene3D" id="2.160.20.10">
    <property type="entry name" value="Single-stranded right-handed beta-helix, Pectin lyase-like"/>
    <property type="match status" value="2"/>
</dbReference>
<dbReference type="SUPFAM" id="SSF51126">
    <property type="entry name" value="Pectin lyase-like"/>
    <property type="match status" value="1"/>
</dbReference>
<dbReference type="OrthoDB" id="9807425at2"/>
<dbReference type="EMBL" id="LT629799">
    <property type="protein sequence ID" value="SDV04354.1"/>
    <property type="molecule type" value="Genomic_DNA"/>
</dbReference>
<dbReference type="RefSeq" id="WP_157720105.1">
    <property type="nucleotide sequence ID" value="NZ_LT629799.1"/>
</dbReference>
<feature type="compositionally biased region" description="Low complexity" evidence="2">
    <location>
        <begin position="267"/>
        <end position="296"/>
    </location>
</feature>
<dbReference type="STRING" id="546874.SAMN04488544_3960"/>
<evidence type="ECO:0000313" key="5">
    <source>
        <dbReference type="EMBL" id="SDV04354.1"/>
    </source>
</evidence>
<protein>
    <submittedName>
        <fullName evidence="5">Right handed beta helix region</fullName>
    </submittedName>
</protein>
<proteinExistence type="predicted"/>
<dbReference type="InterPro" id="IPR039448">
    <property type="entry name" value="Beta_helix"/>
</dbReference>
<dbReference type="InterPro" id="IPR006633">
    <property type="entry name" value="Carb-bd_sugar_hydrolysis-dom"/>
</dbReference>
<name>A0A1H2NG57_9ACTN</name>
<dbReference type="InterPro" id="IPR012334">
    <property type="entry name" value="Pectin_lyas_fold"/>
</dbReference>
<evidence type="ECO:0000259" key="4">
    <source>
        <dbReference type="SMART" id="SM00722"/>
    </source>
</evidence>
<organism evidence="5 6">
    <name type="scientific">Microlunatus sagamiharensis</name>
    <dbReference type="NCBI Taxonomy" id="546874"/>
    <lineage>
        <taxon>Bacteria</taxon>
        <taxon>Bacillati</taxon>
        <taxon>Actinomycetota</taxon>
        <taxon>Actinomycetes</taxon>
        <taxon>Propionibacteriales</taxon>
        <taxon>Propionibacteriaceae</taxon>
        <taxon>Microlunatus</taxon>
    </lineage>
</organism>
<accession>A0A1H2NG57</accession>
<evidence type="ECO:0000256" key="3">
    <source>
        <dbReference type="SAM" id="Phobius"/>
    </source>
</evidence>
<dbReference type="Pfam" id="PF13229">
    <property type="entry name" value="Beta_helix"/>
    <property type="match status" value="1"/>
</dbReference>
<dbReference type="InterPro" id="IPR006626">
    <property type="entry name" value="PbH1"/>
</dbReference>
<keyword evidence="6" id="KW-1185">Reference proteome</keyword>
<gene>
    <name evidence="5" type="ORF">SAMN04488544_3960</name>
</gene>
<keyword evidence="3" id="KW-0472">Membrane</keyword>
<evidence type="ECO:0000256" key="2">
    <source>
        <dbReference type="SAM" id="MobiDB-lite"/>
    </source>
</evidence>
<feature type="domain" description="Carbohydrate-binding/sugar hydrolysis" evidence="4">
    <location>
        <begin position="514"/>
        <end position="686"/>
    </location>
</feature>
<feature type="transmembrane region" description="Helical" evidence="3">
    <location>
        <begin position="12"/>
        <end position="31"/>
    </location>
</feature>
<keyword evidence="3" id="KW-0812">Transmembrane</keyword>
<feature type="region of interest" description="Disordered" evidence="2">
    <location>
        <begin position="812"/>
        <end position="832"/>
    </location>
</feature>
<dbReference type="SMART" id="SM00710">
    <property type="entry name" value="PbH1"/>
    <property type="match status" value="5"/>
</dbReference>
<dbReference type="Proteomes" id="UP000198825">
    <property type="component" value="Chromosome I"/>
</dbReference>
<evidence type="ECO:0000256" key="1">
    <source>
        <dbReference type="ARBA" id="ARBA00022737"/>
    </source>
</evidence>
<dbReference type="AlphaFoldDB" id="A0A1H2NG57"/>
<keyword evidence="3" id="KW-1133">Transmembrane helix</keyword>
<evidence type="ECO:0000313" key="6">
    <source>
        <dbReference type="Proteomes" id="UP000198825"/>
    </source>
</evidence>
<dbReference type="InterPro" id="IPR011050">
    <property type="entry name" value="Pectin_lyase_fold/virulence"/>
</dbReference>
<dbReference type="SMART" id="SM00722">
    <property type="entry name" value="CASH"/>
    <property type="match status" value="1"/>
</dbReference>
<sequence>MTRFGARRGAVVVVTLVVAALLVVGLVVLGLRTPGGSEPASPVDRGTSSTVAADSFSREVKDGWGTADQGGEWRSTAGGTFSVGDGSGSVALAPGAGARVNLSTVQPVDLRVSVDFTAPDPAATGGGAYSAVELRSSSGFFYRCVLRLSGGTAFLSISRQDGGAKQVRPLSPERKVATNVKAGQVFHVVCRATGSGPVEVAAAAARGAAPREWQVRATDDSASALVAGGQTTLWSYLSGSSRARQVLLYDNLDVVALAKGQTDGPPSAAESSRAGSTSGSAPATGPAPSAPGAATGFVRPARVGSTSVGGTRYPVPDDALVVAPRPSGGVYTSIARAVAAAPDGATVVVREGSYHESLVLPREKRVTVQAWPGEEVWLDGSSRVSGWRKAGSAWVVDGWEHRFDASPTYTQGAPEDPRPGWTFVDPAHPMAAHPDQLWLDGTAQRQVGSRAEVTGGTFFVDQPARQLVMGSSPTGRAVRASTLATAVTVVGEGDVLRGIGVRRYATSVWQLGAVLVAARDVRVTDLVTQDNATTGLSVINDDVTLQRVTAQGNGLMGIHADGADGLRASGLLVSDNNVERFNRAPSAGGMKVTQSADVRLTGSRFTKNLGHGFWCDMSCTGLRLSGSELDSNTGSGAVVEISSDIDVVGNSLRRNRLDGLWLIDSDRVDVEGNVVLDNGRSGFRLAMDERWRTSDGELPWLLRDISVRANVVRQPDAGCAVCLEDQTGLLDPSHTSVALSGNVYQRSRSNVVLARWAGPDREPIDIPDLPAFRAVGQDGGSVELDAGVPVVDARGSVSKEAAAALSRAARRVGEGEREHLQGGCPAADLQSC</sequence>
<feature type="region of interest" description="Disordered" evidence="2">
    <location>
        <begin position="260"/>
        <end position="298"/>
    </location>
</feature>